<evidence type="ECO:0000256" key="2">
    <source>
        <dbReference type="ARBA" id="ARBA00022803"/>
    </source>
</evidence>
<keyword evidence="2" id="KW-0802">TPR repeat</keyword>
<dbReference type="EMBL" id="WVUK01000065">
    <property type="protein sequence ID" value="KAF7489287.1"/>
    <property type="molecule type" value="Genomic_DNA"/>
</dbReference>
<dbReference type="Pfam" id="PF09797">
    <property type="entry name" value="NatB_MDM20"/>
    <property type="match status" value="1"/>
</dbReference>
<reference evidence="4" key="2">
    <citation type="submission" date="2020-01" db="EMBL/GenBank/DDBJ databases">
        <authorList>
            <person name="Korhonen P.K.K."/>
            <person name="Guangxu M.G."/>
            <person name="Wang T.W."/>
            <person name="Stroehlein A.J.S."/>
            <person name="Young N.D."/>
            <person name="Ang C.-S.A."/>
            <person name="Fernando D.W.F."/>
            <person name="Lu H.L."/>
            <person name="Taylor S.T."/>
            <person name="Ehtesham M.E.M."/>
            <person name="Najaraj S.H.N."/>
            <person name="Harsha G.H.G."/>
            <person name="Madugundu A.M."/>
            <person name="Renuse S.R."/>
            <person name="Holt D.H."/>
            <person name="Pandey A.P."/>
            <person name="Papenfuss A.P."/>
            <person name="Gasser R.B.G."/>
            <person name="Fischer K.F."/>
        </authorList>
    </citation>
    <scope>NUCLEOTIDE SEQUENCE</scope>
    <source>
        <strain evidence="4">SSS_KF_BRIS2020</strain>
    </source>
</reference>
<protein>
    <recommendedName>
        <fullName evidence="3">N-terminal acetyltransferase B complex subunit MDM20 homolog</fullName>
    </recommendedName>
</protein>
<gene>
    <name evidence="4" type="ORF">SSS_4909</name>
</gene>
<comment type="similarity">
    <text evidence="1">Belongs to the MDM20/NAA25 family.</text>
</comment>
<dbReference type="PANTHER" id="PTHR22767">
    <property type="entry name" value="N-TERMINAL ACETYLTRANSFERASE-RELATED"/>
    <property type="match status" value="1"/>
</dbReference>
<reference evidence="5" key="3">
    <citation type="submission" date="2022-06" db="UniProtKB">
        <authorList>
            <consortium name="EnsemblMetazoa"/>
        </authorList>
    </citation>
    <scope>IDENTIFICATION</scope>
</reference>
<dbReference type="Proteomes" id="UP000070412">
    <property type="component" value="Unassembled WGS sequence"/>
</dbReference>
<evidence type="ECO:0000313" key="6">
    <source>
        <dbReference type="Proteomes" id="UP000070412"/>
    </source>
</evidence>
<keyword evidence="4" id="KW-0808">Transferase</keyword>
<dbReference type="OrthoDB" id="1874341at2759"/>
<organism evidence="4">
    <name type="scientific">Sarcoptes scabiei</name>
    <name type="common">Itch mite</name>
    <name type="synonym">Acarus scabiei</name>
    <dbReference type="NCBI Taxonomy" id="52283"/>
    <lineage>
        <taxon>Eukaryota</taxon>
        <taxon>Metazoa</taxon>
        <taxon>Ecdysozoa</taxon>
        <taxon>Arthropoda</taxon>
        <taxon>Chelicerata</taxon>
        <taxon>Arachnida</taxon>
        <taxon>Acari</taxon>
        <taxon>Acariformes</taxon>
        <taxon>Sarcoptiformes</taxon>
        <taxon>Astigmata</taxon>
        <taxon>Psoroptidia</taxon>
        <taxon>Sarcoptoidea</taxon>
        <taxon>Sarcoptidae</taxon>
        <taxon>Sarcoptinae</taxon>
        <taxon>Sarcoptes</taxon>
    </lineage>
</organism>
<evidence type="ECO:0000313" key="4">
    <source>
        <dbReference type="EMBL" id="KAF7489287.1"/>
    </source>
</evidence>
<dbReference type="GO" id="GO:0016740">
    <property type="term" value="F:transferase activity"/>
    <property type="evidence" value="ECO:0007669"/>
    <property type="project" value="UniProtKB-KW"/>
</dbReference>
<dbReference type="PANTHER" id="PTHR22767:SF3">
    <property type="entry name" value="N-ALPHA-ACETYLTRANSFERASE 25, NATB AUXILIARY SUBUNIT"/>
    <property type="match status" value="1"/>
</dbReference>
<keyword evidence="6" id="KW-1185">Reference proteome</keyword>
<dbReference type="InterPro" id="IPR011990">
    <property type="entry name" value="TPR-like_helical_dom_sf"/>
</dbReference>
<sequence>MSRNSIDRNDRQLRPVFECLDNGLHRRAMQEIEKLMKKNKNSLQYRVIKALILIRMSRQFEALTLLNDVHRQIPTDESILQTMSMCYREIDRNELTVSLFENAIKKEPGNERFLTQLFIAYIRMGDLMKQKTIALNLYRQFSKNNYYFWAIISLSLQTIFSSSDKESSTVLLLAEKIILKKLEKYDSILELIATIENRKLYDDTFNYQLHDKLKALHEQNHSDEAFNGFKKLITDNNDQYDYFLEAYAVAKNLDEKTCEKESISTTKSYLKEFIDFIEDICSKKRTFIWKWKNEESMQNGNGSQESIELSNDCIQKESQNSFEDDNISSRLIKKRCPRGPFIARIVVYSRLKKFIEQKHNHVIFDSLRDHLNKIEITKLIAEYFESFSTYYVCARDIQFIIESINLSTDEIVTLLCRLNDVYETMTNKENDSVSSCLFCLQHYNREEFDSDFVQRIKNAEKLMSFEQLMSFSPKFAMNSVNNYVANKMSFDPKVFIMILSILADTDIYQDERKEFSSFIEELLIVLKSIVCEISYLFLNDFMRSGNYQKAKYFIDACIKCYNSNQKDIYEYLINSYLNGAYTRIEEVVRLEHRLQNSLQYISTYAEKSYLDLMYNCKNYETFTDFIEKIIKLFKNKKFNEIVWGRIFDNRHLSIVYSNNRRIENDLKNVRKKTFDDEIICTELRLEILKILSIGHYLTQKLIKNRDGSLDRDTMYDVENFTVQSFADSLDYLKKLSDQCLAKSKEKTKFYLAGPVPSRLSFSFCCHFNLVRFLLHSLLSLLRYNQEIDGKNEEKYVQEGPQNICESMIQSLNDLNALINDFGLRKAYKLFNEFDAIVEIVSISISLYGLINQIIQTKLNRRPKKKPNDFKEFDPNISKIIESSSVIGELLKQTLNLLSGLIDSTSNACKNLIFKEDFIYFPHLKHSKSLNQFKQNIIASYLSSLACFNEVIQIKFKYLKAIAQLTDKTSD</sequence>
<dbReference type="Gene3D" id="1.25.40.1040">
    <property type="match status" value="1"/>
</dbReference>
<dbReference type="EnsemblMetazoa" id="SSS_4909s_mrna">
    <property type="protein sequence ID" value="KAF7489287.1"/>
    <property type="gene ID" value="SSS_4909"/>
</dbReference>
<evidence type="ECO:0000256" key="3">
    <source>
        <dbReference type="ARBA" id="ARBA00029872"/>
    </source>
</evidence>
<evidence type="ECO:0000313" key="5">
    <source>
        <dbReference type="EnsemblMetazoa" id="KAF7489287.1"/>
    </source>
</evidence>
<dbReference type="InterPro" id="IPR019183">
    <property type="entry name" value="NAA25_NatB_aux_su"/>
</dbReference>
<dbReference type="AlphaFoldDB" id="A0A834R2W9"/>
<proteinExistence type="inferred from homology"/>
<evidence type="ECO:0000256" key="1">
    <source>
        <dbReference type="ARBA" id="ARBA00006298"/>
    </source>
</evidence>
<dbReference type="GO" id="GO:0031416">
    <property type="term" value="C:NatB complex"/>
    <property type="evidence" value="ECO:0007669"/>
    <property type="project" value="TreeGrafter"/>
</dbReference>
<accession>A0A834R2W9</accession>
<reference evidence="6" key="1">
    <citation type="journal article" date="2020" name="PLoS Negl. Trop. Dis.">
        <title>High-quality nuclear genome for Sarcoptes scabiei-A critical resource for a neglected parasite.</title>
        <authorList>
            <person name="Korhonen P.K."/>
            <person name="Gasser R.B."/>
            <person name="Ma G."/>
            <person name="Wang T."/>
            <person name="Stroehlein A.J."/>
            <person name="Young N.D."/>
            <person name="Ang C.S."/>
            <person name="Fernando D.D."/>
            <person name="Lu H.C."/>
            <person name="Taylor S."/>
            <person name="Reynolds S.L."/>
            <person name="Mofiz E."/>
            <person name="Najaraj S.H."/>
            <person name="Gowda H."/>
            <person name="Madugundu A."/>
            <person name="Renuse S."/>
            <person name="Holt D."/>
            <person name="Pandey A."/>
            <person name="Papenfuss A.T."/>
            <person name="Fischer K."/>
        </authorList>
    </citation>
    <scope>NUCLEOTIDE SEQUENCE [LARGE SCALE GENOMIC DNA]</scope>
</reference>
<dbReference type="SUPFAM" id="SSF48452">
    <property type="entry name" value="TPR-like"/>
    <property type="match status" value="1"/>
</dbReference>
<name>A0A834R2W9_SARSC</name>